<accession>A0A1V6CAB2</accession>
<dbReference type="EMBL" id="MWDQ01000063">
    <property type="protein sequence ID" value="OQB73818.1"/>
    <property type="molecule type" value="Genomic_DNA"/>
</dbReference>
<evidence type="ECO:0000256" key="5">
    <source>
        <dbReference type="ARBA" id="ARBA00022989"/>
    </source>
</evidence>
<comment type="subcellular location">
    <subcellularLocation>
        <location evidence="1">Cell membrane</location>
        <topology evidence="1">Multi-pass membrane protein</topology>
    </subcellularLocation>
</comment>
<keyword evidence="5 7" id="KW-1133">Transmembrane helix</keyword>
<dbReference type="Pfam" id="PF00482">
    <property type="entry name" value="T2SSF"/>
    <property type="match status" value="2"/>
</dbReference>
<feature type="transmembrane region" description="Helical" evidence="7">
    <location>
        <begin position="140"/>
        <end position="162"/>
    </location>
</feature>
<dbReference type="PANTHER" id="PTHR30012">
    <property type="entry name" value="GENERAL SECRETION PATHWAY PROTEIN"/>
    <property type="match status" value="1"/>
</dbReference>
<feature type="domain" description="Type II secretion system protein GspF" evidence="8">
    <location>
        <begin position="198"/>
        <end position="318"/>
    </location>
</feature>
<evidence type="ECO:0000256" key="7">
    <source>
        <dbReference type="SAM" id="Phobius"/>
    </source>
</evidence>
<evidence type="ECO:0000256" key="4">
    <source>
        <dbReference type="ARBA" id="ARBA00022692"/>
    </source>
</evidence>
<evidence type="ECO:0000313" key="9">
    <source>
        <dbReference type="EMBL" id="OQB73818.1"/>
    </source>
</evidence>
<evidence type="ECO:0000256" key="2">
    <source>
        <dbReference type="ARBA" id="ARBA00005745"/>
    </source>
</evidence>
<proteinExistence type="inferred from homology"/>
<dbReference type="InterPro" id="IPR018076">
    <property type="entry name" value="T2SS_GspF_dom"/>
</dbReference>
<evidence type="ECO:0000256" key="1">
    <source>
        <dbReference type="ARBA" id="ARBA00004651"/>
    </source>
</evidence>
<dbReference type="PANTHER" id="PTHR30012:SF0">
    <property type="entry name" value="TYPE II SECRETION SYSTEM PROTEIN F-RELATED"/>
    <property type="match status" value="1"/>
</dbReference>
<gene>
    <name evidence="9" type="primary">epsF_3</name>
    <name evidence="9" type="ORF">BWX89_00773</name>
</gene>
<feature type="transmembrane region" description="Helical" evidence="7">
    <location>
        <begin position="114"/>
        <end position="134"/>
    </location>
</feature>
<evidence type="ECO:0000256" key="3">
    <source>
        <dbReference type="ARBA" id="ARBA00022475"/>
    </source>
</evidence>
<sequence>MKNNFAKILTAYQEKAVFYRQLGIMLHSGIPISSALRQMQSYTNLNEIINILVTYVEQGDLLSDAMKKTYTFSKMEIASISAGEKSGNLPEVAGRLAGYFETLQNVKNKLISGMIYPAILLHAAIIIPAIPLIFTKSVFAFFIRILPPFIIIYGAGFAIFFVKKTLSKPEMIKIRDALALKLPAGFGKLFTKISVVRFLQAFNCLYSAGISLIDSIRISAESSGNKVIEEELLKAIPIVQEGKNLSYAFAGNPYLPGIVIDMFSTGEISGNLDETLEKAAWHLQQEVDLAVEAILKIVPVVVYLIVALYVAMIIISFYANYFSQINSLLE</sequence>
<dbReference type="Gene3D" id="1.20.81.30">
    <property type="entry name" value="Type II secretion system (T2SS), domain F"/>
    <property type="match status" value="2"/>
</dbReference>
<dbReference type="InterPro" id="IPR042094">
    <property type="entry name" value="T2SS_GspF_sf"/>
</dbReference>
<feature type="transmembrane region" description="Helical" evidence="7">
    <location>
        <begin position="300"/>
        <end position="321"/>
    </location>
</feature>
<protein>
    <submittedName>
        <fullName evidence="9">Type II secretion system protein F</fullName>
    </submittedName>
</protein>
<comment type="caution">
    <text evidence="9">The sequence shown here is derived from an EMBL/GenBank/DDBJ whole genome shotgun (WGS) entry which is preliminary data.</text>
</comment>
<keyword evidence="6 7" id="KW-0472">Membrane</keyword>
<dbReference type="InterPro" id="IPR003004">
    <property type="entry name" value="GspF/PilC"/>
</dbReference>
<dbReference type="GO" id="GO:0005886">
    <property type="term" value="C:plasma membrane"/>
    <property type="evidence" value="ECO:0007669"/>
    <property type="project" value="UniProtKB-SubCell"/>
</dbReference>
<dbReference type="Proteomes" id="UP000485562">
    <property type="component" value="Unassembled WGS sequence"/>
</dbReference>
<dbReference type="AlphaFoldDB" id="A0A1V6CAB2"/>
<organism evidence="9">
    <name type="scientific">candidate division TA06 bacterium ADurb.Bin131</name>
    <dbReference type="NCBI Taxonomy" id="1852827"/>
    <lineage>
        <taxon>Bacteria</taxon>
        <taxon>Bacteria division TA06</taxon>
    </lineage>
</organism>
<reference evidence="9" key="1">
    <citation type="submission" date="2017-02" db="EMBL/GenBank/DDBJ databases">
        <title>Delving into the versatile metabolic prowess of the omnipresent phylum Bacteroidetes.</title>
        <authorList>
            <person name="Nobu M.K."/>
            <person name="Mei R."/>
            <person name="Narihiro T."/>
            <person name="Kuroda K."/>
            <person name="Liu W.-T."/>
        </authorList>
    </citation>
    <scope>NUCLEOTIDE SEQUENCE</scope>
    <source>
        <strain evidence="9">ADurb.Bin131</strain>
    </source>
</reference>
<evidence type="ECO:0000256" key="6">
    <source>
        <dbReference type="ARBA" id="ARBA00023136"/>
    </source>
</evidence>
<comment type="similarity">
    <text evidence="2">Belongs to the GSP F family.</text>
</comment>
<evidence type="ECO:0000259" key="8">
    <source>
        <dbReference type="Pfam" id="PF00482"/>
    </source>
</evidence>
<feature type="domain" description="Type II secretion system protein GspF" evidence="8">
    <location>
        <begin position="18"/>
        <end position="134"/>
    </location>
</feature>
<name>A0A1V6CAB2_UNCT6</name>
<keyword evidence="3" id="KW-1003">Cell membrane</keyword>
<keyword evidence="4 7" id="KW-0812">Transmembrane</keyword>